<dbReference type="EMBL" id="CP121196">
    <property type="protein sequence ID" value="XBH17257.1"/>
    <property type="molecule type" value="Genomic_DNA"/>
</dbReference>
<dbReference type="GO" id="GO:0004000">
    <property type="term" value="F:adenosine deaminase activity"/>
    <property type="evidence" value="ECO:0007669"/>
    <property type="project" value="UniProtKB-ARBA"/>
</dbReference>
<evidence type="ECO:0000256" key="6">
    <source>
        <dbReference type="ARBA" id="ARBA00022833"/>
    </source>
</evidence>
<dbReference type="Pfam" id="PF00962">
    <property type="entry name" value="A_deaminase"/>
    <property type="match status" value="1"/>
</dbReference>
<feature type="domain" description="Adenosine deaminase" evidence="8">
    <location>
        <begin position="269"/>
        <end position="487"/>
    </location>
</feature>
<proteinExistence type="inferred from homology"/>
<feature type="chain" id="PRO_5043425502" description="adenosine deaminase" evidence="7">
    <location>
        <begin position="31"/>
        <end position="546"/>
    </location>
</feature>
<dbReference type="InterPro" id="IPR001365">
    <property type="entry name" value="A_deaminase_dom"/>
</dbReference>
<organism evidence="9">
    <name type="scientific">Telmatobacter sp. DSM 110680</name>
    <dbReference type="NCBI Taxonomy" id="3036704"/>
    <lineage>
        <taxon>Bacteria</taxon>
        <taxon>Pseudomonadati</taxon>
        <taxon>Acidobacteriota</taxon>
        <taxon>Terriglobia</taxon>
        <taxon>Terriglobales</taxon>
        <taxon>Acidobacteriaceae</taxon>
        <taxon>Telmatobacter</taxon>
    </lineage>
</organism>
<keyword evidence="5" id="KW-0378">Hydrolase</keyword>
<feature type="signal peptide" evidence="7">
    <location>
        <begin position="1"/>
        <end position="30"/>
    </location>
</feature>
<comment type="cofactor">
    <cofactor evidence="1">
        <name>Zn(2+)</name>
        <dbReference type="ChEBI" id="CHEBI:29105"/>
    </cofactor>
</comment>
<keyword evidence="7" id="KW-0732">Signal</keyword>
<dbReference type="GO" id="GO:0043103">
    <property type="term" value="P:hypoxanthine salvage"/>
    <property type="evidence" value="ECO:0007669"/>
    <property type="project" value="TreeGrafter"/>
</dbReference>
<comment type="similarity">
    <text evidence="2">Belongs to the metallo-dependent hydrolases superfamily. Adenosine and AMP deaminases family.</text>
</comment>
<keyword evidence="4" id="KW-0479">Metal-binding</keyword>
<dbReference type="EC" id="3.5.4.4" evidence="3"/>
<evidence type="ECO:0000256" key="7">
    <source>
        <dbReference type="SAM" id="SignalP"/>
    </source>
</evidence>
<evidence type="ECO:0000256" key="1">
    <source>
        <dbReference type="ARBA" id="ARBA00001947"/>
    </source>
</evidence>
<evidence type="ECO:0000313" key="9">
    <source>
        <dbReference type="EMBL" id="XBH17257.1"/>
    </source>
</evidence>
<evidence type="ECO:0000256" key="4">
    <source>
        <dbReference type="ARBA" id="ARBA00022723"/>
    </source>
</evidence>
<accession>A0AAU7DGS7</accession>
<dbReference type="GO" id="GO:0006154">
    <property type="term" value="P:adenosine catabolic process"/>
    <property type="evidence" value="ECO:0007669"/>
    <property type="project" value="TreeGrafter"/>
</dbReference>
<evidence type="ECO:0000256" key="3">
    <source>
        <dbReference type="ARBA" id="ARBA00012784"/>
    </source>
</evidence>
<dbReference type="PANTHER" id="PTHR11409">
    <property type="entry name" value="ADENOSINE DEAMINASE"/>
    <property type="match status" value="1"/>
</dbReference>
<dbReference type="InterPro" id="IPR006330">
    <property type="entry name" value="Ado/ade_deaminase"/>
</dbReference>
<sequence>MRTLSALRFKLTAISLASAALLTQSASLSAAEPAIDASVARQPAAGAIETRATRAYEAAVHQGPLAVQAFLADFPKGADLHMHLGAGVYAETIIRVAAEDKVCIDPAKAEFARNEQGKPVKEPCAPPLVPASELNGSSLTPAQQDMYDRIVNAFSMRNFVPTPGYSGHDQFFSTFDRFGGLDKSHTGQWIDEITRRADAENNQYLELMETPSFGHAARIAHEAGFNSDFAKMRQTLLDHGLRDEIMTDRAEIKAAIDSRNQIQHCGTPQAAPACRVQVRFIYQVLRAFSPEQVFAQTLLGFETVQQAIEEGSDDWVGINFVQPEDYMVAMRDYTLHMKMVEYLQGLYPKVHISLHAGELAPGMVPPEGMKFHIRQAVELGHAERIGHGVDAMYEDDAPQLLKEMAKKHVMVEINLSSNEGILGIVGDHHPFQYYRAAHVPVAFSTDDQGVSRINLTNEYVRAANDYHLSYQDLKQLARTGMEHNFLAGESLWAAPDVFSVPTSACKGQIPGGPKPSAACKGFLDANEKAAAQWELERRFREFEAKF</sequence>
<keyword evidence="6" id="KW-0862">Zinc</keyword>
<reference evidence="9" key="1">
    <citation type="submission" date="2023-03" db="EMBL/GenBank/DDBJ databases">
        <title>Edaphobacter sp.</title>
        <authorList>
            <person name="Huber K.J."/>
            <person name="Papendorf J."/>
            <person name="Pilke C."/>
            <person name="Bunk B."/>
            <person name="Sproeer C."/>
            <person name="Pester M."/>
        </authorList>
    </citation>
    <scope>NUCLEOTIDE SEQUENCE</scope>
    <source>
        <strain evidence="9">DSM 110680</strain>
    </source>
</reference>
<evidence type="ECO:0000256" key="2">
    <source>
        <dbReference type="ARBA" id="ARBA00006676"/>
    </source>
</evidence>
<dbReference type="RefSeq" id="WP_348262488.1">
    <property type="nucleotide sequence ID" value="NZ_CP121196.1"/>
</dbReference>
<dbReference type="SUPFAM" id="SSF51556">
    <property type="entry name" value="Metallo-dependent hydrolases"/>
    <property type="match status" value="1"/>
</dbReference>
<gene>
    <name evidence="9" type="ORF">P8935_22150</name>
</gene>
<name>A0AAU7DGS7_9BACT</name>
<dbReference type="GO" id="GO:0046872">
    <property type="term" value="F:metal ion binding"/>
    <property type="evidence" value="ECO:0007669"/>
    <property type="project" value="UniProtKB-KW"/>
</dbReference>
<evidence type="ECO:0000259" key="8">
    <source>
        <dbReference type="Pfam" id="PF00962"/>
    </source>
</evidence>
<dbReference type="AlphaFoldDB" id="A0AAU7DGS7"/>
<dbReference type="InterPro" id="IPR032466">
    <property type="entry name" value="Metal_Hydrolase"/>
</dbReference>
<dbReference type="PANTHER" id="PTHR11409:SF43">
    <property type="entry name" value="ADENOSINE DEAMINASE"/>
    <property type="match status" value="1"/>
</dbReference>
<dbReference type="GO" id="GO:0005829">
    <property type="term" value="C:cytosol"/>
    <property type="evidence" value="ECO:0007669"/>
    <property type="project" value="TreeGrafter"/>
</dbReference>
<evidence type="ECO:0000256" key="5">
    <source>
        <dbReference type="ARBA" id="ARBA00022801"/>
    </source>
</evidence>
<dbReference type="Gene3D" id="3.20.20.140">
    <property type="entry name" value="Metal-dependent hydrolases"/>
    <property type="match status" value="1"/>
</dbReference>
<protein>
    <recommendedName>
        <fullName evidence="3">adenosine deaminase</fullName>
        <ecNumber evidence="3">3.5.4.4</ecNumber>
    </recommendedName>
</protein>
<dbReference type="GO" id="GO:0046103">
    <property type="term" value="P:inosine biosynthetic process"/>
    <property type="evidence" value="ECO:0007669"/>
    <property type="project" value="TreeGrafter"/>
</dbReference>